<dbReference type="Proteomes" id="UP001293718">
    <property type="component" value="Unassembled WGS sequence"/>
</dbReference>
<gene>
    <name evidence="2" type="ORF">SM757_03445</name>
</gene>
<proteinExistence type="predicted"/>
<dbReference type="RefSeq" id="WP_322464377.1">
    <property type="nucleotide sequence ID" value="NZ_JAXOJX010000003.1"/>
</dbReference>
<evidence type="ECO:0000313" key="3">
    <source>
        <dbReference type="Proteomes" id="UP001293718"/>
    </source>
</evidence>
<evidence type="ECO:0000256" key="1">
    <source>
        <dbReference type="SAM" id="MobiDB-lite"/>
    </source>
</evidence>
<reference evidence="2 3" key="1">
    <citation type="submission" date="2023-11" db="EMBL/GenBank/DDBJ databases">
        <title>Draft genome of Azohydromonas lata strain H1 (DSM1123), a polyhydroxyalkanoate producer.</title>
        <authorList>
            <person name="Traversa D."/>
            <person name="D'Addabbo P."/>
            <person name="Pazzani C."/>
            <person name="Manzari C."/>
            <person name="Chiara M."/>
            <person name="Scrascia M."/>
        </authorList>
    </citation>
    <scope>NUCLEOTIDE SEQUENCE [LARGE SCALE GENOMIC DNA]</scope>
    <source>
        <strain evidence="2 3">H1</strain>
    </source>
</reference>
<dbReference type="EMBL" id="JAXOJX010000003">
    <property type="protein sequence ID" value="MDZ5455620.1"/>
    <property type="molecule type" value="Genomic_DNA"/>
</dbReference>
<feature type="region of interest" description="Disordered" evidence="1">
    <location>
        <begin position="148"/>
        <end position="173"/>
    </location>
</feature>
<comment type="caution">
    <text evidence="2">The sequence shown here is derived from an EMBL/GenBank/DDBJ whole genome shotgun (WGS) entry which is preliminary data.</text>
</comment>
<protein>
    <recommendedName>
        <fullName evidence="4">Superoxide dismutase</fullName>
    </recommendedName>
</protein>
<evidence type="ECO:0008006" key="4">
    <source>
        <dbReference type="Google" id="ProtNLM"/>
    </source>
</evidence>
<accession>A0ABU5I943</accession>
<evidence type="ECO:0000313" key="2">
    <source>
        <dbReference type="EMBL" id="MDZ5455620.1"/>
    </source>
</evidence>
<keyword evidence="3" id="KW-1185">Reference proteome</keyword>
<dbReference type="InterPro" id="IPR036324">
    <property type="entry name" value="Mn/Fe_SOD_N_sf"/>
</dbReference>
<name>A0ABU5I943_9BURK</name>
<dbReference type="SUPFAM" id="SSF46609">
    <property type="entry name" value="Fe,Mn superoxide dismutase (SOD), N-terminal domain"/>
    <property type="match status" value="1"/>
</dbReference>
<sequence length="201" mass="22372">MTTPAAFQSQTELKPLPFDPSKLEGLSERLIRSHWENNYGGSVKALAQVKARMAQAAGDPEVPPYVYNDLKREHLIRTGSVVLHELYFENLGGDGQPSAMEREAIAQAFGSFEAWEAGRRQLSWPLSSRLTRGSCVPMPTVLAPVHARPGAEATQQSVPWRANAQPGERRCPARGGGPVRLAACLAWRQQRHRQRPLFIRR</sequence>
<organism evidence="2 3">
    <name type="scientific">Azohydromonas lata</name>
    <dbReference type="NCBI Taxonomy" id="45677"/>
    <lineage>
        <taxon>Bacteria</taxon>
        <taxon>Pseudomonadati</taxon>
        <taxon>Pseudomonadota</taxon>
        <taxon>Betaproteobacteria</taxon>
        <taxon>Burkholderiales</taxon>
        <taxon>Sphaerotilaceae</taxon>
        <taxon>Azohydromonas</taxon>
    </lineage>
</organism>